<dbReference type="PANTHER" id="PTHR33191:SF58">
    <property type="entry name" value="RIPENING-RELATED PROTEIN 1"/>
    <property type="match status" value="1"/>
</dbReference>
<evidence type="ECO:0008006" key="8">
    <source>
        <dbReference type="Google" id="ProtNLM"/>
    </source>
</evidence>
<evidence type="ECO:0000256" key="4">
    <source>
        <dbReference type="ARBA" id="ARBA00022729"/>
    </source>
</evidence>
<organism evidence="6 7">
    <name type="scientific">Turnera subulata</name>
    <dbReference type="NCBI Taxonomy" id="218843"/>
    <lineage>
        <taxon>Eukaryota</taxon>
        <taxon>Viridiplantae</taxon>
        <taxon>Streptophyta</taxon>
        <taxon>Embryophyta</taxon>
        <taxon>Tracheophyta</taxon>
        <taxon>Spermatophyta</taxon>
        <taxon>Magnoliopsida</taxon>
        <taxon>eudicotyledons</taxon>
        <taxon>Gunneridae</taxon>
        <taxon>Pentapetalae</taxon>
        <taxon>rosids</taxon>
        <taxon>fabids</taxon>
        <taxon>Malpighiales</taxon>
        <taxon>Passifloraceae</taxon>
        <taxon>Turnera</taxon>
    </lineage>
</organism>
<accession>A0A9Q0FW37</accession>
<keyword evidence="7" id="KW-1185">Reference proteome</keyword>
<dbReference type="PANTHER" id="PTHR33191">
    <property type="entry name" value="RIPENING-RELATED PROTEIN 2-RELATED"/>
    <property type="match status" value="1"/>
</dbReference>
<dbReference type="Proteomes" id="UP001141552">
    <property type="component" value="Unassembled WGS sequence"/>
</dbReference>
<dbReference type="InterPro" id="IPR039271">
    <property type="entry name" value="Kiwellin-like"/>
</dbReference>
<keyword evidence="5" id="KW-0472">Membrane</keyword>
<dbReference type="SUPFAM" id="SSF50685">
    <property type="entry name" value="Barwin-like endoglucanases"/>
    <property type="match status" value="2"/>
</dbReference>
<evidence type="ECO:0000256" key="3">
    <source>
        <dbReference type="ARBA" id="ARBA00022525"/>
    </source>
</evidence>
<dbReference type="Gene3D" id="2.40.40.10">
    <property type="entry name" value="RlpA-like domain"/>
    <property type="match status" value="2"/>
</dbReference>
<evidence type="ECO:0000313" key="6">
    <source>
        <dbReference type="EMBL" id="KAJ4837697.1"/>
    </source>
</evidence>
<keyword evidence="4" id="KW-0732">Signal</keyword>
<evidence type="ECO:0000256" key="2">
    <source>
        <dbReference type="ARBA" id="ARBA00005592"/>
    </source>
</evidence>
<dbReference type="GO" id="GO:0005576">
    <property type="term" value="C:extracellular region"/>
    <property type="evidence" value="ECO:0007669"/>
    <property type="project" value="UniProtKB-SubCell"/>
</dbReference>
<keyword evidence="3" id="KW-0964">Secreted</keyword>
<dbReference type="InterPro" id="IPR036908">
    <property type="entry name" value="RlpA-like_sf"/>
</dbReference>
<dbReference type="CDD" id="cd22270">
    <property type="entry name" value="DPBB_kiwellin-like"/>
    <property type="match status" value="2"/>
</dbReference>
<feature type="transmembrane region" description="Helical" evidence="5">
    <location>
        <begin position="47"/>
        <end position="68"/>
    </location>
</feature>
<comment type="similarity">
    <text evidence="2">Belongs to the kiwellin family.</text>
</comment>
<dbReference type="OrthoDB" id="406505at2759"/>
<comment type="subcellular location">
    <subcellularLocation>
        <location evidence="1">Secreted</location>
    </subcellularLocation>
</comment>
<evidence type="ECO:0000313" key="7">
    <source>
        <dbReference type="Proteomes" id="UP001141552"/>
    </source>
</evidence>
<evidence type="ECO:0000256" key="1">
    <source>
        <dbReference type="ARBA" id="ARBA00004613"/>
    </source>
</evidence>
<keyword evidence="5" id="KW-1133">Transmembrane helix</keyword>
<keyword evidence="5" id="KW-0812">Transmembrane</keyword>
<reference evidence="6" key="2">
    <citation type="journal article" date="2023" name="Plants (Basel)">
        <title>Annotation of the Turnera subulata (Passifloraceae) Draft Genome Reveals the S-Locus Evolved after the Divergence of Turneroideae from Passifloroideae in a Stepwise Manner.</title>
        <authorList>
            <person name="Henning P.M."/>
            <person name="Roalson E.H."/>
            <person name="Mir W."/>
            <person name="McCubbin A.G."/>
            <person name="Shore J.S."/>
        </authorList>
    </citation>
    <scope>NUCLEOTIDE SEQUENCE</scope>
    <source>
        <strain evidence="6">F60SS</strain>
    </source>
</reference>
<gene>
    <name evidence="6" type="ORF">Tsubulata_035012</name>
</gene>
<dbReference type="AlphaFoldDB" id="A0A9Q0FW37"/>
<dbReference type="Pfam" id="PF24300">
    <property type="entry name" value="KWL1"/>
    <property type="match status" value="2"/>
</dbReference>
<evidence type="ECO:0000256" key="5">
    <source>
        <dbReference type="SAM" id="Phobius"/>
    </source>
</evidence>
<dbReference type="EMBL" id="JAKUCV010003763">
    <property type="protein sequence ID" value="KAJ4837697.1"/>
    <property type="molecule type" value="Genomic_DNA"/>
</dbReference>
<comment type="caution">
    <text evidence="6">The sequence shown here is derived from an EMBL/GenBank/DDBJ whole genome shotgun (WGS) entry which is preliminary data.</text>
</comment>
<name>A0A9Q0FW37_9ROSI</name>
<reference evidence="6" key="1">
    <citation type="submission" date="2022-02" db="EMBL/GenBank/DDBJ databases">
        <authorList>
            <person name="Henning P.M."/>
            <person name="McCubbin A.G."/>
            <person name="Shore J.S."/>
        </authorList>
    </citation>
    <scope>NUCLEOTIDE SEQUENCE</scope>
    <source>
        <strain evidence="6">F60SS</strain>
        <tissue evidence="6">Leaves</tissue>
    </source>
</reference>
<protein>
    <recommendedName>
        <fullName evidence="8">Ripening-related protein 1</fullName>
    </recommendedName>
</protein>
<proteinExistence type="inferred from homology"/>
<sequence length="412" mass="45068">MPAWRGGGEEREENLPTGAIIQIIKHREDATIVGECKEKVLNMKKRICSSGALFICLLFLMITIPVSIQAPQSCEPSGKIRGKKSNSPQCTIENDVCCIEGELYPVYNCSPPVSTRTKATLTLDTFEKGGDGAKPSKCDNQYHSDKTPVVALSTGWFDHRSRCLGFINIYGNGKKVKAKVVGECDSMMGCDSDHDYQPPCANNVVVASQAVWRALKVPPSQWGELVVTSMKTCLPLLAITILLLTCYSLAIEADDCHPSGRVRRPRTSPPECDRDKNMGCCEEGKYYYTYKCSPPVTNQNKAYMTLTSFDSGGDVPYCDGKFHSDRELVVALSTGWFDNERRCHQKIKVSGNGRSLVALVVDECDSTVGCDADHVYQPPCGNNIVGASSGVWKALGVPSHKMVGLNITWSDA</sequence>